<dbReference type="Gene3D" id="3.30.200.20">
    <property type="entry name" value="Phosphorylase Kinase, domain 1"/>
    <property type="match status" value="1"/>
</dbReference>
<sequence length="330" mass="37762">MRILLKVSSDTGYDDSRGDYYLTKHDHVAFRFEILSLLGKGSFGQVVKCYDHKTKTHVAVKIIRNKKRFEKQGAIEVKVLEKLKNEDPSDSNSIVRMVDHFHFRGHLCITFELLGINMYEWLKAGGFRGVHLGVIKRFTVQILQCLQLLAGSKIVHCDLKPEVRLDFDPSQPGYTIKVIDFGSSCFENEKVYTYVQSRFYRSPEVILGISYNVAIDMWSLGCILAELYTGYPLFPGENEQEQLACIMEVKGAPDLELVDRGSRRKLFFDSNGAPRIYPNSKGKKRRPATKSLSSILRCPDQAFVSFIEQCLAWDPETRMTPATAFQHEWL</sequence>
<dbReference type="SUPFAM" id="SSF56112">
    <property type="entry name" value="Protein kinase-like (PK-like)"/>
    <property type="match status" value="1"/>
</dbReference>
<feature type="non-terminal residue" evidence="9">
    <location>
        <position position="330"/>
    </location>
</feature>
<evidence type="ECO:0000256" key="3">
    <source>
        <dbReference type="ARBA" id="ARBA00022679"/>
    </source>
</evidence>
<comment type="similarity">
    <text evidence="1">Belongs to the protein kinase superfamily. CMGC Ser/Thr protein kinase family. MNB/DYRK subfamily.</text>
</comment>
<evidence type="ECO:0000256" key="7">
    <source>
        <dbReference type="PROSITE-ProRule" id="PRU10141"/>
    </source>
</evidence>
<accession>A0A4P9WQD1</accession>
<dbReference type="PANTHER" id="PTHR24058:SF22">
    <property type="entry name" value="DUAL SPECIFICITY TYROSINE-PHOSPHORYLATION-REGULATED KINASE 4"/>
    <property type="match status" value="1"/>
</dbReference>
<dbReference type="PROSITE" id="PS50011">
    <property type="entry name" value="PROTEIN_KINASE_DOM"/>
    <property type="match status" value="1"/>
</dbReference>
<reference evidence="10" key="1">
    <citation type="journal article" date="2018" name="Nat. Microbiol.">
        <title>Leveraging single-cell genomics to expand the fungal tree of life.</title>
        <authorList>
            <person name="Ahrendt S.R."/>
            <person name="Quandt C.A."/>
            <person name="Ciobanu D."/>
            <person name="Clum A."/>
            <person name="Salamov A."/>
            <person name="Andreopoulos B."/>
            <person name="Cheng J.F."/>
            <person name="Woyke T."/>
            <person name="Pelin A."/>
            <person name="Henrissat B."/>
            <person name="Reynolds N.K."/>
            <person name="Benny G.L."/>
            <person name="Smith M.E."/>
            <person name="James T.Y."/>
            <person name="Grigoriev I.V."/>
        </authorList>
    </citation>
    <scope>NUCLEOTIDE SEQUENCE [LARGE SCALE GENOMIC DNA]</scope>
</reference>
<dbReference type="PROSITE" id="PS00107">
    <property type="entry name" value="PROTEIN_KINASE_ATP"/>
    <property type="match status" value="1"/>
</dbReference>
<feature type="domain" description="Protein kinase" evidence="8">
    <location>
        <begin position="32"/>
        <end position="330"/>
    </location>
</feature>
<gene>
    <name evidence="9" type="ORF">BDK51DRAFT_24856</name>
</gene>
<dbReference type="AlphaFoldDB" id="A0A4P9WQD1"/>
<dbReference type="InterPro" id="IPR017441">
    <property type="entry name" value="Protein_kinase_ATP_BS"/>
</dbReference>
<keyword evidence="10" id="KW-1185">Reference proteome</keyword>
<evidence type="ECO:0000256" key="5">
    <source>
        <dbReference type="ARBA" id="ARBA00022777"/>
    </source>
</evidence>
<organism evidence="9 10">
    <name type="scientific">Blyttiomyces helicus</name>
    <dbReference type="NCBI Taxonomy" id="388810"/>
    <lineage>
        <taxon>Eukaryota</taxon>
        <taxon>Fungi</taxon>
        <taxon>Fungi incertae sedis</taxon>
        <taxon>Chytridiomycota</taxon>
        <taxon>Chytridiomycota incertae sedis</taxon>
        <taxon>Chytridiomycetes</taxon>
        <taxon>Chytridiomycetes incertae sedis</taxon>
        <taxon>Blyttiomyces</taxon>
    </lineage>
</organism>
<name>A0A4P9WQD1_9FUNG</name>
<keyword evidence="4 7" id="KW-0547">Nucleotide-binding</keyword>
<dbReference type="InterPro" id="IPR011009">
    <property type="entry name" value="Kinase-like_dom_sf"/>
</dbReference>
<dbReference type="PANTHER" id="PTHR24058">
    <property type="entry name" value="DUAL SPECIFICITY PROTEIN KINASE"/>
    <property type="match status" value="1"/>
</dbReference>
<dbReference type="GO" id="GO:0005737">
    <property type="term" value="C:cytoplasm"/>
    <property type="evidence" value="ECO:0007669"/>
    <property type="project" value="TreeGrafter"/>
</dbReference>
<dbReference type="GO" id="GO:0005856">
    <property type="term" value="C:cytoskeleton"/>
    <property type="evidence" value="ECO:0007669"/>
    <property type="project" value="TreeGrafter"/>
</dbReference>
<keyword evidence="3" id="KW-0808">Transferase</keyword>
<dbReference type="InterPro" id="IPR000719">
    <property type="entry name" value="Prot_kinase_dom"/>
</dbReference>
<dbReference type="GO" id="GO:0005524">
    <property type="term" value="F:ATP binding"/>
    <property type="evidence" value="ECO:0007669"/>
    <property type="project" value="UniProtKB-UniRule"/>
</dbReference>
<dbReference type="InterPro" id="IPR050494">
    <property type="entry name" value="Ser_Thr_dual-spec_kinase"/>
</dbReference>
<proteinExistence type="inferred from homology"/>
<evidence type="ECO:0000313" key="9">
    <source>
        <dbReference type="EMBL" id="RKO94373.1"/>
    </source>
</evidence>
<evidence type="ECO:0000313" key="10">
    <source>
        <dbReference type="Proteomes" id="UP000269721"/>
    </source>
</evidence>
<dbReference type="Pfam" id="PF00069">
    <property type="entry name" value="Pkinase"/>
    <property type="match status" value="1"/>
</dbReference>
<dbReference type="CDD" id="cd14210">
    <property type="entry name" value="PKc_DYRK"/>
    <property type="match status" value="1"/>
</dbReference>
<keyword evidence="5 9" id="KW-0418">Kinase</keyword>
<protein>
    <submittedName>
        <fullName evidence="9">Kinase-like domain-containing protein</fullName>
    </submittedName>
</protein>
<evidence type="ECO:0000256" key="4">
    <source>
        <dbReference type="ARBA" id="ARBA00022741"/>
    </source>
</evidence>
<dbReference type="EMBL" id="KZ993915">
    <property type="protein sequence ID" value="RKO94373.1"/>
    <property type="molecule type" value="Genomic_DNA"/>
</dbReference>
<evidence type="ECO:0000256" key="2">
    <source>
        <dbReference type="ARBA" id="ARBA00022527"/>
    </source>
</evidence>
<dbReference type="GO" id="GO:0004674">
    <property type="term" value="F:protein serine/threonine kinase activity"/>
    <property type="evidence" value="ECO:0007669"/>
    <property type="project" value="UniProtKB-KW"/>
</dbReference>
<keyword evidence="2" id="KW-0723">Serine/threonine-protein kinase</keyword>
<dbReference type="Gene3D" id="1.10.510.10">
    <property type="entry name" value="Transferase(Phosphotransferase) domain 1"/>
    <property type="match status" value="1"/>
</dbReference>
<evidence type="ECO:0000259" key="8">
    <source>
        <dbReference type="PROSITE" id="PS50011"/>
    </source>
</evidence>
<keyword evidence="6 7" id="KW-0067">ATP-binding</keyword>
<dbReference type="Proteomes" id="UP000269721">
    <property type="component" value="Unassembled WGS sequence"/>
</dbReference>
<evidence type="ECO:0000256" key="1">
    <source>
        <dbReference type="ARBA" id="ARBA00008867"/>
    </source>
</evidence>
<evidence type="ECO:0000256" key="6">
    <source>
        <dbReference type="ARBA" id="ARBA00022840"/>
    </source>
</evidence>
<dbReference type="OrthoDB" id="9332038at2759"/>
<feature type="binding site" evidence="7">
    <location>
        <position position="61"/>
    </location>
    <ligand>
        <name>ATP</name>
        <dbReference type="ChEBI" id="CHEBI:30616"/>
    </ligand>
</feature>